<dbReference type="InterPro" id="IPR012368">
    <property type="entry name" value="OxRdtase_Mopterin-bd_su_IorB"/>
</dbReference>
<accession>C5AVE6</accession>
<dbReference type="Pfam" id="PF02738">
    <property type="entry name" value="MoCoBD_1"/>
    <property type="match status" value="1"/>
</dbReference>
<dbReference type="PANTHER" id="PTHR47495">
    <property type="entry name" value="ALDEHYDE DEHYDROGENASE"/>
    <property type="match status" value="1"/>
</dbReference>
<keyword evidence="2" id="KW-0560">Oxidoreductase</keyword>
<gene>
    <name evidence="2" type="ordered locus">MexAM1_META1p0685</name>
</gene>
<proteinExistence type="predicted"/>
<name>C5AVE6_METEA</name>
<dbReference type="Pfam" id="PF20256">
    <property type="entry name" value="MoCoBD_2"/>
    <property type="match status" value="2"/>
</dbReference>
<keyword evidence="3" id="KW-1185">Reference proteome</keyword>
<reference evidence="2 3" key="1">
    <citation type="journal article" date="2009" name="PLoS ONE">
        <title>Methylobacterium genome sequences: a reference blueprint to investigate microbial metabolism of C1 compounds from natural and industrial sources.</title>
        <authorList>
            <person name="Vuilleumier S."/>
            <person name="Chistoserdova L."/>
            <person name="Lee M.-C."/>
            <person name="Bringel F."/>
            <person name="Lajus A."/>
            <person name="Zhou Y."/>
            <person name="Gourion B."/>
            <person name="Barbe V."/>
            <person name="Chang J."/>
            <person name="Cruveiller S."/>
            <person name="Dossat C."/>
            <person name="Gillett W."/>
            <person name="Gruffaz C."/>
            <person name="Haugen E."/>
            <person name="Hourcade E."/>
            <person name="Levy R."/>
            <person name="Mangenot S."/>
            <person name="Muller E."/>
            <person name="Nadalig T."/>
            <person name="Pagni M."/>
            <person name="Penny C."/>
            <person name="Peyraud R."/>
            <person name="Robinson D.G."/>
            <person name="Roche D."/>
            <person name="Rouy Z."/>
            <person name="Saenampechek C."/>
            <person name="Salvignol G."/>
            <person name="Vallenet D."/>
            <person name="Wu Z."/>
            <person name="Marx C.J."/>
            <person name="Vorholt J.A."/>
            <person name="Olson M.V."/>
            <person name="Kaul R."/>
            <person name="Weissenbach J."/>
            <person name="Medigue C."/>
            <person name="Lidstrom M.E."/>
        </authorList>
    </citation>
    <scope>NUCLEOTIDE SEQUENCE [LARGE SCALE GENOMIC DNA]</scope>
    <source>
        <strain evidence="3">ATCC 14718 / DSM 1338 / JCM 2805 / NCIMB 9133 / AM1</strain>
    </source>
</reference>
<evidence type="ECO:0000313" key="3">
    <source>
        <dbReference type="Proteomes" id="UP000009081"/>
    </source>
</evidence>
<organism evidence="2 3">
    <name type="scientific">Methylorubrum extorquens (strain ATCC 14718 / DSM 1338 / JCM 2805 / NCIMB 9133 / AM1)</name>
    <name type="common">Methylobacterium extorquens</name>
    <dbReference type="NCBI Taxonomy" id="272630"/>
    <lineage>
        <taxon>Bacteria</taxon>
        <taxon>Pseudomonadati</taxon>
        <taxon>Pseudomonadota</taxon>
        <taxon>Alphaproteobacteria</taxon>
        <taxon>Hyphomicrobiales</taxon>
        <taxon>Methylobacteriaceae</taxon>
        <taxon>Methylorubrum</taxon>
    </lineage>
</organism>
<dbReference type="AlphaFoldDB" id="C5AVE6"/>
<dbReference type="EMBL" id="CP001510">
    <property type="protein sequence ID" value="ACS38614.1"/>
    <property type="molecule type" value="Genomic_DNA"/>
</dbReference>
<dbReference type="InterPro" id="IPR000674">
    <property type="entry name" value="Ald_Oxase/Xan_DH_a/b"/>
</dbReference>
<protein>
    <submittedName>
        <fullName evidence="2">Aldehyde dehydrogenase (Tat pathway signal)</fullName>
        <ecNumber evidence="2">1.2.99.3</ecNumber>
    </submittedName>
</protein>
<sequence length="744" mass="78222">MSRPAAYQDLEPGMLKLDLTDAPIPSRRAFLGGAAAGAMLLAFRLDLKGARAAEASDALSKAPAQPNAFVRIAADDTVTVMIKHLDMGQGNTTGLTTILADELDADWGQMRVAFAPADAKLYANLLMGPVQGTGGSTAIANSWFQLRKAGAAARAMLVAAAADKWGVPAGEITVAKGVISHKSGKQARFGEFAEAAAAKPVPQEPRLKTPAEWTLIGGRVPRIDSAAKTDGTAIYSLDIRRPGQVTALVAHPPRFGATVKSVDAEAAQGMPGVVGIVTIPTGVAVIARDTWTAMKAREALKITWDDSAAETRSSDAILAEYRETAKTSGLVASQAGDADGAIKGSAKVLEAEFSFPYLAHAAMEPLNATIERAADGSFDVYAGCQIQTIEQAVVAATLGVTTDRVRLHTQWAGGSFGRRATPGADYFAEAAAIVKAWDGKAPVHLVWTREDDMAAGYYRPQVHHTVKAGLNEKGQITGWRHTMVGKSIMIGSPFEAMLVKNGIDSTTVEGASDTPYALPAYRFEVHNAREGVPVLWWRSVGHTHTAHVMEVFIDELAHAAGSDPVAYRLSLLTRAPRLSGVLKLAAEQAGWGGKPSEKGRGLGVAVHESFGSYVAMVADVTAGESGVKVNRIVAAVDVGIAVNPDVVRAQVEGAVGFALSAVLRNRITLKDGVVQERNFDSYQPTRISEMPRVDVHIVPSEVAPTGIGEPGVPVLAPAIANAVFAATGQRLRSLPLDLSSLRGA</sequence>
<dbReference type="Gene3D" id="3.30.365.10">
    <property type="entry name" value="Aldehyde oxidase/xanthine dehydrogenase, molybdopterin binding domain"/>
    <property type="match status" value="4"/>
</dbReference>
<dbReference type="Gene3D" id="3.90.1170.50">
    <property type="entry name" value="Aldehyde oxidase/xanthine dehydrogenase, a/b hammerhead"/>
    <property type="match status" value="1"/>
</dbReference>
<dbReference type="InterPro" id="IPR052516">
    <property type="entry name" value="N-heterocyclic_Hydroxylase"/>
</dbReference>
<evidence type="ECO:0000259" key="1">
    <source>
        <dbReference type="SMART" id="SM01008"/>
    </source>
</evidence>
<dbReference type="STRING" id="272630.MexAM1_META1p0685"/>
<dbReference type="GO" id="GO:0016491">
    <property type="term" value="F:oxidoreductase activity"/>
    <property type="evidence" value="ECO:0007669"/>
    <property type="project" value="UniProtKB-KW"/>
</dbReference>
<dbReference type="PROSITE" id="PS51318">
    <property type="entry name" value="TAT"/>
    <property type="match status" value="1"/>
</dbReference>
<dbReference type="KEGG" id="mea:Mex_1p0685"/>
<feature type="domain" description="Aldehyde oxidase/xanthine dehydrogenase a/b hammerhead" evidence="1">
    <location>
        <begin position="230"/>
        <end position="308"/>
    </location>
</feature>
<dbReference type="SUPFAM" id="SSF56003">
    <property type="entry name" value="Molybdenum cofactor-binding domain"/>
    <property type="match status" value="2"/>
</dbReference>
<evidence type="ECO:0000313" key="2">
    <source>
        <dbReference type="EMBL" id="ACS38614.1"/>
    </source>
</evidence>
<dbReference type="InterPro" id="IPR006311">
    <property type="entry name" value="TAT_signal"/>
</dbReference>
<dbReference type="PIRSF" id="PIRSF036389">
    <property type="entry name" value="IOR_B"/>
    <property type="match status" value="1"/>
</dbReference>
<dbReference type="InterPro" id="IPR037165">
    <property type="entry name" value="AldOxase/xan_DH_Mopterin-bd_sf"/>
</dbReference>
<dbReference type="InterPro" id="IPR008274">
    <property type="entry name" value="AldOxase/xan_DH_MoCoBD1"/>
</dbReference>
<dbReference type="InterPro" id="IPR046867">
    <property type="entry name" value="AldOxase/xan_DH_MoCoBD2"/>
</dbReference>
<dbReference type="EC" id="1.2.99.3" evidence="2"/>
<dbReference type="SMART" id="SM01008">
    <property type="entry name" value="Ald_Xan_dh_C"/>
    <property type="match status" value="1"/>
</dbReference>
<dbReference type="HOGENOM" id="CLU_013917_0_0_5"/>
<dbReference type="Proteomes" id="UP000009081">
    <property type="component" value="Chromosome"/>
</dbReference>
<dbReference type="eggNOG" id="COG1529">
    <property type="taxonomic scope" value="Bacteria"/>
</dbReference>
<dbReference type="PANTHER" id="PTHR47495:SF2">
    <property type="entry name" value="ALDEHYDE DEHYDROGENASE"/>
    <property type="match status" value="1"/>
</dbReference>